<protein>
    <submittedName>
        <fullName evidence="1">YHS domain-containing protein</fullName>
    </submittedName>
</protein>
<sequence>MANPINTNDQNVAIEGYDPISYFGDRPVKGNPSIITTHNGVIYHFSTSENKAQFENNPDQYLPQYGGFCAVAVSEGKLVPVDPETYKVTDGKLYLFYNGEHGNTKPQWEADEAIIHANADAQWKKGAFTLP</sequence>
<evidence type="ECO:0000313" key="1">
    <source>
        <dbReference type="EMBL" id="MBW4466117.1"/>
    </source>
</evidence>
<accession>A0A951PAP6</accession>
<reference evidence="1" key="2">
    <citation type="journal article" date="2022" name="Microbiol. Resour. Announc.">
        <title>Metagenome Sequencing to Explore Phylogenomics of Terrestrial Cyanobacteria.</title>
        <authorList>
            <person name="Ward R.D."/>
            <person name="Stajich J.E."/>
            <person name="Johansen J.R."/>
            <person name="Huntemann M."/>
            <person name="Clum A."/>
            <person name="Foster B."/>
            <person name="Foster B."/>
            <person name="Roux S."/>
            <person name="Palaniappan K."/>
            <person name="Varghese N."/>
            <person name="Mukherjee S."/>
            <person name="Reddy T.B.K."/>
            <person name="Daum C."/>
            <person name="Copeland A."/>
            <person name="Chen I.A."/>
            <person name="Ivanova N.N."/>
            <person name="Kyrpides N.C."/>
            <person name="Shapiro N."/>
            <person name="Eloe-Fadrosh E.A."/>
            <person name="Pietrasiak N."/>
        </authorList>
    </citation>
    <scope>NUCLEOTIDE SEQUENCE</scope>
    <source>
        <strain evidence="1">GSE-TBD4-15B</strain>
    </source>
</reference>
<comment type="caution">
    <text evidence="1">The sequence shown here is derived from an EMBL/GenBank/DDBJ whole genome shotgun (WGS) entry which is preliminary data.</text>
</comment>
<proteinExistence type="predicted"/>
<reference evidence="1" key="1">
    <citation type="submission" date="2021-05" db="EMBL/GenBank/DDBJ databases">
        <authorList>
            <person name="Pietrasiak N."/>
            <person name="Ward R."/>
            <person name="Stajich J.E."/>
            <person name="Kurbessoian T."/>
        </authorList>
    </citation>
    <scope>NUCLEOTIDE SEQUENCE</scope>
    <source>
        <strain evidence="1">GSE-TBD4-15B</strain>
    </source>
</reference>
<dbReference type="EMBL" id="JAHHHV010000066">
    <property type="protein sequence ID" value="MBW4466117.1"/>
    <property type="molecule type" value="Genomic_DNA"/>
</dbReference>
<gene>
    <name evidence="1" type="ORF">KME07_11870</name>
</gene>
<evidence type="ECO:0000313" key="2">
    <source>
        <dbReference type="Proteomes" id="UP000707356"/>
    </source>
</evidence>
<organism evidence="1 2">
    <name type="scientific">Pegethrix bostrychoides GSE-TBD4-15B</name>
    <dbReference type="NCBI Taxonomy" id="2839662"/>
    <lineage>
        <taxon>Bacteria</taxon>
        <taxon>Bacillati</taxon>
        <taxon>Cyanobacteriota</taxon>
        <taxon>Cyanophyceae</taxon>
        <taxon>Oculatellales</taxon>
        <taxon>Oculatellaceae</taxon>
        <taxon>Pegethrix</taxon>
    </lineage>
</organism>
<dbReference type="NCBIfam" id="NF041384">
    <property type="entry name" value="YHS_seleno_dom"/>
    <property type="match status" value="1"/>
</dbReference>
<dbReference type="AlphaFoldDB" id="A0A951PAP6"/>
<name>A0A951PAP6_9CYAN</name>
<dbReference type="Proteomes" id="UP000707356">
    <property type="component" value="Unassembled WGS sequence"/>
</dbReference>